<dbReference type="InterPro" id="IPR036271">
    <property type="entry name" value="Tet_transcr_reg_TetR-rel_C_sf"/>
</dbReference>
<keyword evidence="1" id="KW-0805">Transcription regulation</keyword>
<evidence type="ECO:0000256" key="2">
    <source>
        <dbReference type="ARBA" id="ARBA00023125"/>
    </source>
</evidence>
<sequence>MERDGEAGFTVRAVAAEAGVAPMGVYNHFDGKDGLLDAVVTDGFVDFARSISATDGDAATRLLKSGRGYREFAHANPVLYSRMFSAECQPDVDAASDAFAVLTEIIRYGQVGGLLQAGDAEVLAMQVWSCVHGAVSLEMASAQPPHLDAAANYDNVLMLIVHGLRPPG</sequence>
<dbReference type="GO" id="GO:0003700">
    <property type="term" value="F:DNA-binding transcription factor activity"/>
    <property type="evidence" value="ECO:0007669"/>
    <property type="project" value="TreeGrafter"/>
</dbReference>
<accession>G7H307</accession>
<organism evidence="6 7">
    <name type="scientific">Gordonia araii NBRC 100433</name>
    <dbReference type="NCBI Taxonomy" id="1073574"/>
    <lineage>
        <taxon>Bacteria</taxon>
        <taxon>Bacillati</taxon>
        <taxon>Actinomycetota</taxon>
        <taxon>Actinomycetes</taxon>
        <taxon>Mycobacteriales</taxon>
        <taxon>Gordoniaceae</taxon>
        <taxon>Gordonia</taxon>
    </lineage>
</organism>
<dbReference type="Pfam" id="PF13305">
    <property type="entry name" value="TetR_C_33"/>
    <property type="match status" value="1"/>
</dbReference>
<name>G7H307_9ACTN</name>
<evidence type="ECO:0000259" key="5">
    <source>
        <dbReference type="PROSITE" id="PS50977"/>
    </source>
</evidence>
<keyword evidence="2 4" id="KW-0238">DNA-binding</keyword>
<evidence type="ECO:0000256" key="4">
    <source>
        <dbReference type="PROSITE-ProRule" id="PRU00335"/>
    </source>
</evidence>
<dbReference type="InterPro" id="IPR001647">
    <property type="entry name" value="HTH_TetR"/>
</dbReference>
<dbReference type="PANTHER" id="PTHR30055:SF220">
    <property type="entry name" value="TETR-FAMILY REGULATORY PROTEIN"/>
    <property type="match status" value="1"/>
</dbReference>
<dbReference type="Proteomes" id="UP000035088">
    <property type="component" value="Unassembled WGS sequence"/>
</dbReference>
<dbReference type="STRING" id="1073574.GOARA_054_00080"/>
<proteinExistence type="predicted"/>
<keyword evidence="3" id="KW-0804">Transcription</keyword>
<dbReference type="GO" id="GO:0000976">
    <property type="term" value="F:transcription cis-regulatory region binding"/>
    <property type="evidence" value="ECO:0007669"/>
    <property type="project" value="TreeGrafter"/>
</dbReference>
<comment type="caution">
    <text evidence="6">The sequence shown here is derived from an EMBL/GenBank/DDBJ whole genome shotgun (WGS) entry which is preliminary data.</text>
</comment>
<dbReference type="EMBL" id="BAEE01000054">
    <property type="protein sequence ID" value="GAB10232.1"/>
    <property type="molecule type" value="Genomic_DNA"/>
</dbReference>
<evidence type="ECO:0000256" key="1">
    <source>
        <dbReference type="ARBA" id="ARBA00023015"/>
    </source>
</evidence>
<dbReference type="Gene3D" id="1.10.357.10">
    <property type="entry name" value="Tetracycline Repressor, domain 2"/>
    <property type="match status" value="1"/>
</dbReference>
<evidence type="ECO:0000256" key="3">
    <source>
        <dbReference type="ARBA" id="ARBA00023163"/>
    </source>
</evidence>
<protein>
    <submittedName>
        <fullName evidence="6">Putative TetR family transcriptional regulator</fullName>
    </submittedName>
</protein>
<gene>
    <name evidence="6" type="ORF">GOARA_054_00080</name>
</gene>
<dbReference type="InterPro" id="IPR009057">
    <property type="entry name" value="Homeodomain-like_sf"/>
</dbReference>
<dbReference type="InterPro" id="IPR050109">
    <property type="entry name" value="HTH-type_TetR-like_transc_reg"/>
</dbReference>
<dbReference type="AlphaFoldDB" id="G7H307"/>
<dbReference type="InterPro" id="IPR025996">
    <property type="entry name" value="MT1864/Rv1816-like_C"/>
</dbReference>
<feature type="DNA-binding region" description="H-T-H motif" evidence="4">
    <location>
        <begin position="10"/>
        <end position="29"/>
    </location>
</feature>
<dbReference type="Pfam" id="PF00440">
    <property type="entry name" value="TetR_N"/>
    <property type="match status" value="1"/>
</dbReference>
<evidence type="ECO:0000313" key="6">
    <source>
        <dbReference type="EMBL" id="GAB10232.1"/>
    </source>
</evidence>
<dbReference type="PANTHER" id="PTHR30055">
    <property type="entry name" value="HTH-TYPE TRANSCRIPTIONAL REGULATOR RUTR"/>
    <property type="match status" value="1"/>
</dbReference>
<dbReference type="SUPFAM" id="SSF46689">
    <property type="entry name" value="Homeodomain-like"/>
    <property type="match status" value="1"/>
</dbReference>
<reference evidence="6 7" key="1">
    <citation type="submission" date="2011-11" db="EMBL/GenBank/DDBJ databases">
        <title>Whole genome shotgun sequence of Gordonia araii NBRC 100433.</title>
        <authorList>
            <person name="Yoshida Y."/>
            <person name="Hosoyama A."/>
            <person name="Tsuchikane K."/>
            <person name="Katsumata H."/>
            <person name="Yamazaki S."/>
            <person name="Fujita N."/>
        </authorList>
    </citation>
    <scope>NUCLEOTIDE SEQUENCE [LARGE SCALE GENOMIC DNA]</scope>
    <source>
        <strain evidence="6 7">NBRC 100433</strain>
    </source>
</reference>
<keyword evidence="7" id="KW-1185">Reference proteome</keyword>
<dbReference type="SUPFAM" id="SSF48498">
    <property type="entry name" value="Tetracyclin repressor-like, C-terminal domain"/>
    <property type="match status" value="1"/>
</dbReference>
<dbReference type="PROSITE" id="PS50977">
    <property type="entry name" value="HTH_TETR_2"/>
    <property type="match status" value="1"/>
</dbReference>
<evidence type="ECO:0000313" key="7">
    <source>
        <dbReference type="Proteomes" id="UP000035088"/>
    </source>
</evidence>
<feature type="domain" description="HTH tetR-type" evidence="5">
    <location>
        <begin position="1"/>
        <end position="47"/>
    </location>
</feature>